<evidence type="ECO:0000259" key="6">
    <source>
        <dbReference type="PROSITE" id="PS51349"/>
    </source>
</evidence>
<evidence type="ECO:0000256" key="5">
    <source>
        <dbReference type="ARBA" id="ARBA00024042"/>
    </source>
</evidence>
<dbReference type="GO" id="GO:0009060">
    <property type="term" value="P:aerobic respiration"/>
    <property type="evidence" value="ECO:0007669"/>
    <property type="project" value="TreeGrafter"/>
</dbReference>
<dbReference type="CDD" id="cd02809">
    <property type="entry name" value="alpha_hydroxyacid_oxid_FMN"/>
    <property type="match status" value="1"/>
</dbReference>
<keyword evidence="3" id="KW-0288">FMN</keyword>
<proteinExistence type="inferred from homology"/>
<dbReference type="InterPro" id="IPR000262">
    <property type="entry name" value="FMN-dep_DH"/>
</dbReference>
<comment type="cofactor">
    <cofactor evidence="1">
        <name>FMN</name>
        <dbReference type="ChEBI" id="CHEBI:58210"/>
    </cofactor>
</comment>
<dbReference type="SUPFAM" id="SSF51395">
    <property type="entry name" value="FMN-linked oxidoreductases"/>
    <property type="match status" value="1"/>
</dbReference>
<feature type="domain" description="FMN hydroxy acid dehydrogenase" evidence="6">
    <location>
        <begin position="1"/>
        <end position="288"/>
    </location>
</feature>
<dbReference type="PROSITE" id="PS00557">
    <property type="entry name" value="FMN_HYDROXY_ACID_DH_1"/>
    <property type="match status" value="1"/>
</dbReference>
<dbReference type="PROSITE" id="PS51349">
    <property type="entry name" value="FMN_HYDROXY_ACID_DH_2"/>
    <property type="match status" value="1"/>
</dbReference>
<evidence type="ECO:0000256" key="1">
    <source>
        <dbReference type="ARBA" id="ARBA00001917"/>
    </source>
</evidence>
<dbReference type="InterPro" id="IPR037396">
    <property type="entry name" value="FMN_HAD"/>
</dbReference>
<keyword evidence="4 7" id="KW-0560">Oxidoreductase</keyword>
<dbReference type="GO" id="GO:0010181">
    <property type="term" value="F:FMN binding"/>
    <property type="evidence" value="ECO:0007669"/>
    <property type="project" value="InterPro"/>
</dbReference>
<accession>A0A7C3G0Z7</accession>
<dbReference type="GO" id="GO:0004459">
    <property type="term" value="F:L-lactate dehydrogenase (NAD+) activity"/>
    <property type="evidence" value="ECO:0007669"/>
    <property type="project" value="UniProtKB-EC"/>
</dbReference>
<dbReference type="Proteomes" id="UP000886042">
    <property type="component" value="Unassembled WGS sequence"/>
</dbReference>
<dbReference type="EMBL" id="DRMN01000414">
    <property type="protein sequence ID" value="HFB55551.1"/>
    <property type="molecule type" value="Genomic_DNA"/>
</dbReference>
<comment type="similarity">
    <text evidence="5">Belongs to the FMN-dependent alpha-hydroxy acid dehydrogenase family.</text>
</comment>
<protein>
    <submittedName>
        <fullName evidence="7">L-lactate dehydrogenase</fullName>
        <ecNumber evidence="7">1.1.1.27</ecNumber>
    </submittedName>
</protein>
<dbReference type="GO" id="GO:0005886">
    <property type="term" value="C:plasma membrane"/>
    <property type="evidence" value="ECO:0007669"/>
    <property type="project" value="TreeGrafter"/>
</dbReference>
<dbReference type="NCBIfam" id="NF008398">
    <property type="entry name" value="PRK11197.1"/>
    <property type="match status" value="1"/>
</dbReference>
<sequence length="288" mass="30942">KAAEKAGIPFCLSTVSICSLEEVAKAATKPFWFQLYMMRDRTYVKELLARAKAAGCTTLVFTVDLAVVGARYRDARNGMGGGLSTYGKLRAALEYPTHPAWLMDVAIKGKPHMFGNLEDFVPSAKSMADFKSWVDAQFDPSCTWKDIEWLRSIWDGTLIIKGILSVEDAKAAVAAGADAIIVSNHGGRQLDGVSSSINMTARVRDALGDTTTIIMDGGVRSGQDIVKAIANGAHCVLIGRAWIWALAARGEAGLSALLRTFKSEMNVSMALTGVTKVADITHKVLDKG</sequence>
<dbReference type="FunFam" id="3.20.20.70:FF:000029">
    <property type="entry name" value="L-lactate dehydrogenase"/>
    <property type="match status" value="1"/>
</dbReference>
<dbReference type="InterPro" id="IPR012133">
    <property type="entry name" value="Alpha-hydoxy_acid_DH_FMN"/>
</dbReference>
<dbReference type="EC" id="1.1.1.27" evidence="7"/>
<gene>
    <name evidence="7" type="ORF">ENJ46_06460</name>
</gene>
<reference evidence="7" key="1">
    <citation type="journal article" date="2020" name="mSystems">
        <title>Genome- and Community-Level Interaction Insights into Carbon Utilization and Element Cycling Functions of Hydrothermarchaeota in Hydrothermal Sediment.</title>
        <authorList>
            <person name="Zhou Z."/>
            <person name="Liu Y."/>
            <person name="Xu W."/>
            <person name="Pan J."/>
            <person name="Luo Z.H."/>
            <person name="Li M."/>
        </authorList>
    </citation>
    <scope>NUCLEOTIDE SEQUENCE [LARGE SCALE GENOMIC DNA]</scope>
    <source>
        <strain evidence="7">HyVt-489</strain>
    </source>
</reference>
<name>A0A7C3G0Z7_9PROT</name>
<evidence type="ECO:0000313" key="7">
    <source>
        <dbReference type="EMBL" id="HFB55551.1"/>
    </source>
</evidence>
<dbReference type="PANTHER" id="PTHR10578">
    <property type="entry name" value="S -2-HYDROXY-ACID OXIDASE-RELATED"/>
    <property type="match status" value="1"/>
</dbReference>
<dbReference type="InterPro" id="IPR008259">
    <property type="entry name" value="FMN_hydac_DH_AS"/>
</dbReference>
<dbReference type="InterPro" id="IPR013785">
    <property type="entry name" value="Aldolase_TIM"/>
</dbReference>
<keyword evidence="2" id="KW-0285">Flavoprotein</keyword>
<organism evidence="7">
    <name type="scientific">Hellea balneolensis</name>
    <dbReference type="NCBI Taxonomy" id="287478"/>
    <lineage>
        <taxon>Bacteria</taxon>
        <taxon>Pseudomonadati</taxon>
        <taxon>Pseudomonadota</taxon>
        <taxon>Alphaproteobacteria</taxon>
        <taxon>Maricaulales</taxon>
        <taxon>Robiginitomaculaceae</taxon>
        <taxon>Hellea</taxon>
    </lineage>
</organism>
<dbReference type="AlphaFoldDB" id="A0A7C3G0Z7"/>
<dbReference type="Pfam" id="PF01070">
    <property type="entry name" value="FMN_dh"/>
    <property type="match status" value="1"/>
</dbReference>
<evidence type="ECO:0000256" key="3">
    <source>
        <dbReference type="ARBA" id="ARBA00022643"/>
    </source>
</evidence>
<dbReference type="PANTHER" id="PTHR10578:SF85">
    <property type="entry name" value="L-LACTATE DEHYDROGENASE"/>
    <property type="match status" value="1"/>
</dbReference>
<evidence type="ECO:0000256" key="2">
    <source>
        <dbReference type="ARBA" id="ARBA00022630"/>
    </source>
</evidence>
<evidence type="ECO:0000256" key="4">
    <source>
        <dbReference type="ARBA" id="ARBA00023002"/>
    </source>
</evidence>
<comment type="caution">
    <text evidence="7">The sequence shown here is derived from an EMBL/GenBank/DDBJ whole genome shotgun (WGS) entry which is preliminary data.</text>
</comment>
<dbReference type="Gene3D" id="3.20.20.70">
    <property type="entry name" value="Aldolase class I"/>
    <property type="match status" value="1"/>
</dbReference>
<feature type="non-terminal residue" evidence="7">
    <location>
        <position position="1"/>
    </location>
</feature>